<organism evidence="2 3">
    <name type="scientific">Diacronema lutheri</name>
    <name type="common">Unicellular marine alga</name>
    <name type="synonym">Monochrysis lutheri</name>
    <dbReference type="NCBI Taxonomy" id="2081491"/>
    <lineage>
        <taxon>Eukaryota</taxon>
        <taxon>Haptista</taxon>
        <taxon>Haptophyta</taxon>
        <taxon>Pavlovophyceae</taxon>
        <taxon>Pavlovales</taxon>
        <taxon>Pavlovaceae</taxon>
        <taxon>Diacronema</taxon>
    </lineage>
</organism>
<dbReference type="AlphaFoldDB" id="A0A8J5XYH0"/>
<dbReference type="EMBL" id="JAGTXO010000001">
    <property type="protein sequence ID" value="KAG8470235.1"/>
    <property type="molecule type" value="Genomic_DNA"/>
</dbReference>
<sequence length="282" mass="29804">MVILHVRVDGSEERFLVEGRCTDATRGVVERVSEAYALRLQLRELLALHRAPPADVAHVLSDAAVRAKQLVALDALAQLADRLATEVAAQGSVPPPAPPAADVCAALLFAKRELPRDDTSLSSFCGTANEKSQLTLTMVPGARGGARPLAEALRALAEAAPAHDVSLLAFVSGQAGGGRRGAGCARTARGARADGGGGDEEEEQPRLTSEHVERLWASRAVCGALRSESLRQTLARIDTAPDPERELDRALLDEHFAAFVNDMLVDTGIRDVDSAARVGLTD</sequence>
<evidence type="ECO:0000313" key="3">
    <source>
        <dbReference type="Proteomes" id="UP000751190"/>
    </source>
</evidence>
<gene>
    <name evidence="2" type="ORF">KFE25_008656</name>
</gene>
<accession>A0A8J5XYH0</accession>
<proteinExistence type="predicted"/>
<dbReference type="Proteomes" id="UP000751190">
    <property type="component" value="Unassembled WGS sequence"/>
</dbReference>
<keyword evidence="3" id="KW-1185">Reference proteome</keyword>
<reference evidence="2" key="1">
    <citation type="submission" date="2021-05" db="EMBL/GenBank/DDBJ databases">
        <title>The genome of the haptophyte Pavlova lutheri (Diacronema luteri, Pavlovales) - a model for lipid biosynthesis in eukaryotic algae.</title>
        <authorList>
            <person name="Hulatt C.J."/>
            <person name="Posewitz M.C."/>
        </authorList>
    </citation>
    <scope>NUCLEOTIDE SEQUENCE</scope>
    <source>
        <strain evidence="2">NIVA-4/92</strain>
    </source>
</reference>
<feature type="region of interest" description="Disordered" evidence="1">
    <location>
        <begin position="179"/>
        <end position="210"/>
    </location>
</feature>
<evidence type="ECO:0000313" key="2">
    <source>
        <dbReference type="EMBL" id="KAG8470235.1"/>
    </source>
</evidence>
<dbReference type="OrthoDB" id="18412at2759"/>
<evidence type="ECO:0000256" key="1">
    <source>
        <dbReference type="SAM" id="MobiDB-lite"/>
    </source>
</evidence>
<comment type="caution">
    <text evidence="2">The sequence shown here is derived from an EMBL/GenBank/DDBJ whole genome shotgun (WGS) entry which is preliminary data.</text>
</comment>
<name>A0A8J5XYH0_DIALT</name>
<protein>
    <submittedName>
        <fullName evidence="2">Uncharacterized protein</fullName>
    </submittedName>
</protein>